<gene>
    <name evidence="2" type="ORF">AOQ84DRAFT_187888</name>
</gene>
<protein>
    <submittedName>
        <fullName evidence="2">Uncharacterized protein</fullName>
    </submittedName>
</protein>
<dbReference type="EMBL" id="KV750967">
    <property type="protein sequence ID" value="OCL02356.1"/>
    <property type="molecule type" value="Genomic_DNA"/>
</dbReference>
<feature type="region of interest" description="Disordered" evidence="1">
    <location>
        <begin position="73"/>
        <end position="110"/>
    </location>
</feature>
<evidence type="ECO:0000313" key="2">
    <source>
        <dbReference type="EMBL" id="OCL02356.1"/>
    </source>
</evidence>
<evidence type="ECO:0000313" key="3">
    <source>
        <dbReference type="Proteomes" id="UP000250140"/>
    </source>
</evidence>
<organism evidence="2 3">
    <name type="scientific">Glonium stellatum</name>
    <dbReference type="NCBI Taxonomy" id="574774"/>
    <lineage>
        <taxon>Eukaryota</taxon>
        <taxon>Fungi</taxon>
        <taxon>Dikarya</taxon>
        <taxon>Ascomycota</taxon>
        <taxon>Pezizomycotina</taxon>
        <taxon>Dothideomycetes</taxon>
        <taxon>Pleosporomycetidae</taxon>
        <taxon>Gloniales</taxon>
        <taxon>Gloniaceae</taxon>
        <taxon>Glonium</taxon>
    </lineage>
</organism>
<name>A0A8E2EP72_9PEZI</name>
<evidence type="ECO:0000256" key="1">
    <source>
        <dbReference type="SAM" id="MobiDB-lite"/>
    </source>
</evidence>
<sequence>MSPHRETNETYHEESSATGSLDDRPPQLNMTVCGCRCGCGCNFNGDSEDASSEDEGAAFRMPQTFNAIPNMTSADVTFPHSSKRPESLLSTQSCKPRSPAAPRGRAQSQRIETPYSEFLMSEQGFHLIERSSSPEGFEHVFIRRDGHLLARTKTPNSMANEPCNNGDHSLASSGFLSVSCQTPGPGLGGWIEEIPITGYHFLKSPLRLTPQRRYCRGLVAAHLVLDDDMTFHDYPKSILEEDLRAGVDDGINY</sequence>
<dbReference type="AlphaFoldDB" id="A0A8E2EP72"/>
<dbReference type="Proteomes" id="UP000250140">
    <property type="component" value="Unassembled WGS sequence"/>
</dbReference>
<proteinExistence type="predicted"/>
<accession>A0A8E2EP72</accession>
<keyword evidence="3" id="KW-1185">Reference proteome</keyword>
<feature type="region of interest" description="Disordered" evidence="1">
    <location>
        <begin position="1"/>
        <end position="25"/>
    </location>
</feature>
<dbReference type="OrthoDB" id="3761807at2759"/>
<dbReference type="PROSITE" id="PS51257">
    <property type="entry name" value="PROKAR_LIPOPROTEIN"/>
    <property type="match status" value="1"/>
</dbReference>
<reference evidence="2 3" key="1">
    <citation type="journal article" date="2016" name="Nat. Commun.">
        <title>Ectomycorrhizal ecology is imprinted in the genome of the dominant symbiotic fungus Cenococcum geophilum.</title>
        <authorList>
            <consortium name="DOE Joint Genome Institute"/>
            <person name="Peter M."/>
            <person name="Kohler A."/>
            <person name="Ohm R.A."/>
            <person name="Kuo A."/>
            <person name="Krutzmann J."/>
            <person name="Morin E."/>
            <person name="Arend M."/>
            <person name="Barry K.W."/>
            <person name="Binder M."/>
            <person name="Choi C."/>
            <person name="Clum A."/>
            <person name="Copeland A."/>
            <person name="Grisel N."/>
            <person name="Haridas S."/>
            <person name="Kipfer T."/>
            <person name="LaButti K."/>
            <person name="Lindquist E."/>
            <person name="Lipzen A."/>
            <person name="Maire R."/>
            <person name="Meier B."/>
            <person name="Mihaltcheva S."/>
            <person name="Molinier V."/>
            <person name="Murat C."/>
            <person name="Poggeler S."/>
            <person name="Quandt C.A."/>
            <person name="Sperisen C."/>
            <person name="Tritt A."/>
            <person name="Tisserant E."/>
            <person name="Crous P.W."/>
            <person name="Henrissat B."/>
            <person name="Nehls U."/>
            <person name="Egli S."/>
            <person name="Spatafora J.W."/>
            <person name="Grigoriev I.V."/>
            <person name="Martin F.M."/>
        </authorList>
    </citation>
    <scope>NUCLEOTIDE SEQUENCE [LARGE SCALE GENOMIC DNA]</scope>
    <source>
        <strain evidence="2 3">CBS 207.34</strain>
    </source>
</reference>